<dbReference type="GO" id="GO:0003964">
    <property type="term" value="F:RNA-directed DNA polymerase activity"/>
    <property type="evidence" value="ECO:0007669"/>
    <property type="project" value="UniProtKB-KW"/>
</dbReference>
<dbReference type="EMBL" id="WHWB01033682">
    <property type="protein sequence ID" value="KAJ7418261.1"/>
    <property type="molecule type" value="Genomic_DNA"/>
</dbReference>
<gene>
    <name evidence="1" type="ORF">WISP_59845</name>
</gene>
<protein>
    <submittedName>
        <fullName evidence="1">RNA-directed DNA polymerase from mobile element jockey</fullName>
    </submittedName>
</protein>
<proteinExistence type="predicted"/>
<keyword evidence="1" id="KW-0695">RNA-directed DNA polymerase</keyword>
<accession>A0ABQ9DC74</accession>
<organism evidence="1 2">
    <name type="scientific">Willisornis vidua</name>
    <name type="common">Xingu scale-backed antbird</name>
    <dbReference type="NCBI Taxonomy" id="1566151"/>
    <lineage>
        <taxon>Eukaryota</taxon>
        <taxon>Metazoa</taxon>
        <taxon>Chordata</taxon>
        <taxon>Craniata</taxon>
        <taxon>Vertebrata</taxon>
        <taxon>Euteleostomi</taxon>
        <taxon>Archelosauria</taxon>
        <taxon>Archosauria</taxon>
        <taxon>Dinosauria</taxon>
        <taxon>Saurischia</taxon>
        <taxon>Theropoda</taxon>
        <taxon>Coelurosauria</taxon>
        <taxon>Aves</taxon>
        <taxon>Neognathae</taxon>
        <taxon>Neoaves</taxon>
        <taxon>Telluraves</taxon>
        <taxon>Australaves</taxon>
        <taxon>Passeriformes</taxon>
        <taxon>Thamnophilidae</taxon>
        <taxon>Willisornis</taxon>
    </lineage>
</organism>
<keyword evidence="2" id="KW-1185">Reference proteome</keyword>
<reference evidence="1" key="1">
    <citation type="submission" date="2019-10" db="EMBL/GenBank/DDBJ databases">
        <authorList>
            <person name="Soares A.E.R."/>
            <person name="Aleixo A."/>
            <person name="Schneider P."/>
            <person name="Miyaki C.Y."/>
            <person name="Schneider M.P."/>
            <person name="Mello C."/>
            <person name="Vasconcelos A.T.R."/>
        </authorList>
    </citation>
    <scope>NUCLEOTIDE SEQUENCE</scope>
    <source>
        <tissue evidence="1">Muscle</tissue>
    </source>
</reference>
<keyword evidence="1" id="KW-0808">Transferase</keyword>
<comment type="caution">
    <text evidence="1">The sequence shown here is derived from an EMBL/GenBank/DDBJ whole genome shotgun (WGS) entry which is preliminary data.</text>
</comment>
<keyword evidence="1" id="KW-0548">Nucleotidyltransferase</keyword>
<dbReference type="Proteomes" id="UP001145742">
    <property type="component" value="Unassembled WGS sequence"/>
</dbReference>
<dbReference type="PANTHER" id="PTHR33395">
    <property type="entry name" value="TRANSCRIPTASE, PUTATIVE-RELATED-RELATED"/>
    <property type="match status" value="1"/>
</dbReference>
<dbReference type="PANTHER" id="PTHR33395:SF22">
    <property type="entry name" value="REVERSE TRANSCRIPTASE DOMAIN-CONTAINING PROTEIN"/>
    <property type="match status" value="1"/>
</dbReference>
<sequence>MDVRRINSQLTLKLCGIWCSSWSIIWPGGIHLRILKELADVIVRPPSMIFEWCLESGEVPVDRQLASIVTFFEKDKKEEPGNNRPINLTPEPGKIMKIILGSIEKHLKGDTIIGHSQHGHDKNVLLVKSDFIL</sequence>
<evidence type="ECO:0000313" key="1">
    <source>
        <dbReference type="EMBL" id="KAJ7418261.1"/>
    </source>
</evidence>
<evidence type="ECO:0000313" key="2">
    <source>
        <dbReference type="Proteomes" id="UP001145742"/>
    </source>
</evidence>
<name>A0ABQ9DC74_9PASS</name>